<protein>
    <submittedName>
        <fullName evidence="5">Stage V sporulation protein K</fullName>
    </submittedName>
</protein>
<evidence type="ECO:0000313" key="6">
    <source>
        <dbReference type="Proteomes" id="UP000199300"/>
    </source>
</evidence>
<feature type="domain" description="AAA+ ATPase" evidence="4">
    <location>
        <begin position="72"/>
        <end position="210"/>
    </location>
</feature>
<evidence type="ECO:0000256" key="3">
    <source>
        <dbReference type="ARBA" id="ARBA00022840"/>
    </source>
</evidence>
<dbReference type="InterPro" id="IPR000641">
    <property type="entry name" value="CbxX/CfxQ"/>
</dbReference>
<evidence type="ECO:0000259" key="4">
    <source>
        <dbReference type="SMART" id="SM00382"/>
    </source>
</evidence>
<dbReference type="SMART" id="SM00382">
    <property type="entry name" value="AAA"/>
    <property type="match status" value="1"/>
</dbReference>
<comment type="similarity">
    <text evidence="1">Belongs to the CbxX/CfxQ family.</text>
</comment>
<dbReference type="PANTHER" id="PTHR43392:SF2">
    <property type="entry name" value="AAA-TYPE ATPASE FAMILY PROTEIN _ ANKYRIN REPEAT FAMILY PROTEIN"/>
    <property type="match status" value="1"/>
</dbReference>
<evidence type="ECO:0000256" key="1">
    <source>
        <dbReference type="ARBA" id="ARBA00010378"/>
    </source>
</evidence>
<keyword evidence="2" id="KW-0547">Nucleotide-binding</keyword>
<dbReference type="InterPro" id="IPR003959">
    <property type="entry name" value="ATPase_AAA_core"/>
</dbReference>
<evidence type="ECO:0000313" key="5">
    <source>
        <dbReference type="EMBL" id="SEN54175.1"/>
    </source>
</evidence>
<dbReference type="AlphaFoldDB" id="A0A1H8HDI3"/>
<keyword evidence="3" id="KW-0067">ATP-binding</keyword>
<dbReference type="EMBL" id="FODJ01000001">
    <property type="protein sequence ID" value="SEN54175.1"/>
    <property type="molecule type" value="Genomic_DNA"/>
</dbReference>
<proteinExistence type="inferred from homology"/>
<dbReference type="Gene3D" id="3.40.50.300">
    <property type="entry name" value="P-loop containing nucleotide triphosphate hydrolases"/>
    <property type="match status" value="1"/>
</dbReference>
<sequence length="297" mass="33804">MNVRANQINIVLKQQDNQAITSRPTHDPFEIVHTAMEGYIGMQSLRQKIKEIYAFIAINKRRDEVGLKIEKHALHMLFKGNPGTGKTTVARTLAKLFVDLGVLEQGHVIEAERADLVGEYIGQTANKTRALIQRAKGGVLFIDEAYALARGSKKDFGKEAIDTLVKQMEDHHQSFILILAGYPNEMLTFLRTNPGLASRFPFILDFPDYTVDELIRIAKKMIKMRDYHLTTGAEASLRTVIDQEMNKKTTQSFSNGRFIRNVIEQAIRNQSVRLIQQRVYDVKELILLKADDFEVES</sequence>
<accession>A0A1H8HDI3</accession>
<dbReference type="PRINTS" id="PR00819">
    <property type="entry name" value="CBXCFQXSUPER"/>
</dbReference>
<dbReference type="CDD" id="cd00009">
    <property type="entry name" value="AAA"/>
    <property type="match status" value="1"/>
</dbReference>
<dbReference type="SUPFAM" id="SSF52540">
    <property type="entry name" value="P-loop containing nucleoside triphosphate hydrolases"/>
    <property type="match status" value="1"/>
</dbReference>
<gene>
    <name evidence="5" type="ORF">SAMN04488134_101316</name>
</gene>
<dbReference type="RefSeq" id="WP_091494021.1">
    <property type="nucleotide sequence ID" value="NZ_FODJ01000001.1"/>
</dbReference>
<evidence type="ECO:0000256" key="2">
    <source>
        <dbReference type="ARBA" id="ARBA00022741"/>
    </source>
</evidence>
<dbReference type="GO" id="GO:0005524">
    <property type="term" value="F:ATP binding"/>
    <property type="evidence" value="ECO:0007669"/>
    <property type="project" value="UniProtKB-KW"/>
</dbReference>
<dbReference type="GO" id="GO:0016887">
    <property type="term" value="F:ATP hydrolysis activity"/>
    <property type="evidence" value="ECO:0007669"/>
    <property type="project" value="InterPro"/>
</dbReference>
<name>A0A1H8HDI3_9BACI</name>
<dbReference type="Proteomes" id="UP000199300">
    <property type="component" value="Unassembled WGS sequence"/>
</dbReference>
<dbReference type="InterPro" id="IPR027417">
    <property type="entry name" value="P-loop_NTPase"/>
</dbReference>
<dbReference type="OrthoDB" id="9806903at2"/>
<dbReference type="InterPro" id="IPR041627">
    <property type="entry name" value="AAA_lid_6"/>
</dbReference>
<dbReference type="InterPro" id="IPR050773">
    <property type="entry name" value="CbxX/CfxQ_RuBisCO_ESX"/>
</dbReference>
<dbReference type="FunFam" id="3.40.50.300:FF:000216">
    <property type="entry name" value="Type VII secretion ATPase EccA"/>
    <property type="match status" value="1"/>
</dbReference>
<dbReference type="Pfam" id="PF17866">
    <property type="entry name" value="AAA_lid_6"/>
    <property type="match status" value="1"/>
</dbReference>
<dbReference type="InterPro" id="IPR003593">
    <property type="entry name" value="AAA+_ATPase"/>
</dbReference>
<dbReference type="PANTHER" id="PTHR43392">
    <property type="entry name" value="AAA-TYPE ATPASE FAMILY PROTEIN / ANKYRIN REPEAT FAMILY PROTEIN"/>
    <property type="match status" value="1"/>
</dbReference>
<dbReference type="Gene3D" id="1.10.8.60">
    <property type="match status" value="1"/>
</dbReference>
<dbReference type="STRING" id="872970.SAMN04488134_101316"/>
<keyword evidence="6" id="KW-1185">Reference proteome</keyword>
<dbReference type="Pfam" id="PF00004">
    <property type="entry name" value="AAA"/>
    <property type="match status" value="1"/>
</dbReference>
<reference evidence="5 6" key="1">
    <citation type="submission" date="2016-10" db="EMBL/GenBank/DDBJ databases">
        <authorList>
            <person name="de Groot N.N."/>
        </authorList>
    </citation>
    <scope>NUCLEOTIDE SEQUENCE [LARGE SCALE GENOMIC DNA]</scope>
    <source>
        <strain evidence="5 6">CGMCC 1.10434</strain>
    </source>
</reference>
<organism evidence="5 6">
    <name type="scientific">Amphibacillus marinus</name>
    <dbReference type="NCBI Taxonomy" id="872970"/>
    <lineage>
        <taxon>Bacteria</taxon>
        <taxon>Bacillati</taxon>
        <taxon>Bacillota</taxon>
        <taxon>Bacilli</taxon>
        <taxon>Bacillales</taxon>
        <taxon>Bacillaceae</taxon>
        <taxon>Amphibacillus</taxon>
    </lineage>
</organism>